<keyword evidence="3" id="KW-1185">Reference proteome</keyword>
<keyword evidence="1" id="KW-0732">Signal</keyword>
<protein>
    <recommendedName>
        <fullName evidence="4">PsbP protein</fullName>
    </recommendedName>
</protein>
<evidence type="ECO:0000313" key="2">
    <source>
        <dbReference type="EMBL" id="SFL90701.1"/>
    </source>
</evidence>
<gene>
    <name evidence="2" type="ORF">SAMN04490355_10253</name>
</gene>
<sequence>MHRTLLSLIVFIMFAVTSVYATEPLKVKVYEDETTKVEFTQEVIPYKNDFPTGLIYLFTIQNHKAPDINLTVVPKEGSLDDSLLKTQNSYITSLNARIKTCEKLQVNNHQAFWLTAFVMYPNNDKRIYSMLVIDGTDLRYFLFSAPKESQFETTLAEFSYIIQNIEIKK</sequence>
<accession>A0A1I4LIG0</accession>
<organism evidence="2 3">
    <name type="scientific">Pelosinus propionicus DSM 13327</name>
    <dbReference type="NCBI Taxonomy" id="1123291"/>
    <lineage>
        <taxon>Bacteria</taxon>
        <taxon>Bacillati</taxon>
        <taxon>Bacillota</taxon>
        <taxon>Negativicutes</taxon>
        <taxon>Selenomonadales</taxon>
        <taxon>Sporomusaceae</taxon>
        <taxon>Pelosinus</taxon>
    </lineage>
</organism>
<dbReference type="AlphaFoldDB" id="A0A1I4LIG0"/>
<evidence type="ECO:0008006" key="4">
    <source>
        <dbReference type="Google" id="ProtNLM"/>
    </source>
</evidence>
<evidence type="ECO:0000256" key="1">
    <source>
        <dbReference type="SAM" id="SignalP"/>
    </source>
</evidence>
<name>A0A1I4LIG0_9FIRM</name>
<dbReference type="Proteomes" id="UP000199520">
    <property type="component" value="Unassembled WGS sequence"/>
</dbReference>
<dbReference type="RefSeq" id="WP_090938364.1">
    <property type="nucleotide sequence ID" value="NZ_FOTS01000025.1"/>
</dbReference>
<proteinExistence type="predicted"/>
<reference evidence="3" key="1">
    <citation type="submission" date="2016-10" db="EMBL/GenBank/DDBJ databases">
        <authorList>
            <person name="Varghese N."/>
            <person name="Submissions S."/>
        </authorList>
    </citation>
    <scope>NUCLEOTIDE SEQUENCE [LARGE SCALE GENOMIC DNA]</scope>
    <source>
        <strain evidence="3">DSM 13327</strain>
    </source>
</reference>
<evidence type="ECO:0000313" key="3">
    <source>
        <dbReference type="Proteomes" id="UP000199520"/>
    </source>
</evidence>
<feature type="chain" id="PRO_5011745018" description="PsbP protein" evidence="1">
    <location>
        <begin position="22"/>
        <end position="169"/>
    </location>
</feature>
<feature type="signal peptide" evidence="1">
    <location>
        <begin position="1"/>
        <end position="21"/>
    </location>
</feature>
<dbReference type="EMBL" id="FOTS01000025">
    <property type="protein sequence ID" value="SFL90701.1"/>
    <property type="molecule type" value="Genomic_DNA"/>
</dbReference>